<evidence type="ECO:0000313" key="1">
    <source>
        <dbReference type="EMBL" id="MDN3578340.1"/>
    </source>
</evidence>
<keyword evidence="2" id="KW-1185">Reference proteome</keyword>
<evidence type="ECO:0008006" key="3">
    <source>
        <dbReference type="Google" id="ProtNLM"/>
    </source>
</evidence>
<dbReference type="EMBL" id="JAUFPU010000018">
    <property type="protein sequence ID" value="MDN3578340.1"/>
    <property type="molecule type" value="Genomic_DNA"/>
</dbReference>
<sequence length="90" mass="9876">MSFSSHRRKLLDETVPFLHRASHARSCALHVANKLGLAREAVIERVAQQSGVSLHQPENAAQLRAALAVLESMRRTKESPDAGQHAGQDQ</sequence>
<proteinExistence type="predicted"/>
<dbReference type="RefSeq" id="WP_290333694.1">
    <property type="nucleotide sequence ID" value="NZ_JAUFPU010000018.1"/>
</dbReference>
<comment type="caution">
    <text evidence="1">The sequence shown here is derived from an EMBL/GenBank/DDBJ whole genome shotgun (WGS) entry which is preliminary data.</text>
</comment>
<reference evidence="1" key="2">
    <citation type="submission" date="2023-06" db="EMBL/GenBank/DDBJ databases">
        <authorList>
            <person name="Lucena T."/>
            <person name="Sun Q."/>
        </authorList>
    </citation>
    <scope>NUCLEOTIDE SEQUENCE</scope>
    <source>
        <strain evidence="1">CECT 7703</strain>
    </source>
</reference>
<name>A0ABT8B8G7_9NEIS</name>
<reference evidence="1" key="1">
    <citation type="journal article" date="2014" name="Int. J. Syst. Evol. Microbiol.">
        <title>Complete genome of a new Firmicutes species belonging to the dominant human colonic microbiota ('Ruminococcus bicirculans') reveals two chromosomes and a selective capacity to utilize plant glucans.</title>
        <authorList>
            <consortium name="NISC Comparative Sequencing Program"/>
            <person name="Wegmann U."/>
            <person name="Louis P."/>
            <person name="Goesmann A."/>
            <person name="Henrissat B."/>
            <person name="Duncan S.H."/>
            <person name="Flint H.J."/>
        </authorList>
    </citation>
    <scope>NUCLEOTIDE SEQUENCE</scope>
    <source>
        <strain evidence="1">CECT 7703</strain>
    </source>
</reference>
<accession>A0ABT8B8G7</accession>
<dbReference type="Proteomes" id="UP001180081">
    <property type="component" value="Unassembled WGS sequence"/>
</dbReference>
<protein>
    <recommendedName>
        <fullName evidence="3">ANTAR domain-containing protein</fullName>
    </recommendedName>
</protein>
<gene>
    <name evidence="1" type="ORF">QWZ03_16345</name>
</gene>
<evidence type="ECO:0000313" key="2">
    <source>
        <dbReference type="Proteomes" id="UP001180081"/>
    </source>
</evidence>
<organism evidence="1 2">
    <name type="scientific">Chitinimonas viridis</name>
    <dbReference type="NCBI Taxonomy" id="664880"/>
    <lineage>
        <taxon>Bacteria</taxon>
        <taxon>Pseudomonadati</taxon>
        <taxon>Pseudomonadota</taxon>
        <taxon>Betaproteobacteria</taxon>
        <taxon>Neisseriales</taxon>
        <taxon>Chitinibacteraceae</taxon>
        <taxon>Chitinimonas</taxon>
    </lineage>
</organism>